<dbReference type="Proteomes" id="UP000243686">
    <property type="component" value="Unassembled WGS sequence"/>
</dbReference>
<evidence type="ECO:0000313" key="1">
    <source>
        <dbReference type="EMBL" id="OON16277.1"/>
    </source>
</evidence>
<organism evidence="1 2">
    <name type="scientific">Opisthorchis viverrini</name>
    <name type="common">Southeast Asian liver fluke</name>
    <dbReference type="NCBI Taxonomy" id="6198"/>
    <lineage>
        <taxon>Eukaryota</taxon>
        <taxon>Metazoa</taxon>
        <taxon>Spiralia</taxon>
        <taxon>Lophotrochozoa</taxon>
        <taxon>Platyhelminthes</taxon>
        <taxon>Trematoda</taxon>
        <taxon>Digenea</taxon>
        <taxon>Opisthorchiida</taxon>
        <taxon>Opisthorchiata</taxon>
        <taxon>Opisthorchiidae</taxon>
        <taxon>Opisthorchis</taxon>
    </lineage>
</organism>
<keyword evidence="2" id="KW-1185">Reference proteome</keyword>
<sequence>MSGCFDNHPVRFFEDTDSPCSVKYNISIDFTSGKITTLTHSALISFRLYNTAVIGRCRWLIAVLPPKSEARRNGTIKGIGHFI</sequence>
<evidence type="ECO:0000313" key="2">
    <source>
        <dbReference type="Proteomes" id="UP000243686"/>
    </source>
</evidence>
<accession>A0A1S8WPG1</accession>
<gene>
    <name evidence="1" type="ORF">X801_07912</name>
</gene>
<name>A0A1S8WPG1_OPIVI</name>
<dbReference type="AlphaFoldDB" id="A0A1S8WPG1"/>
<dbReference type="EMBL" id="KV898093">
    <property type="protein sequence ID" value="OON16277.1"/>
    <property type="molecule type" value="Genomic_DNA"/>
</dbReference>
<reference evidence="1 2" key="1">
    <citation type="submission" date="2015-03" db="EMBL/GenBank/DDBJ databases">
        <title>Draft genome of the nematode, Opisthorchis viverrini.</title>
        <authorList>
            <person name="Mitreva M."/>
        </authorList>
    </citation>
    <scope>NUCLEOTIDE SEQUENCE [LARGE SCALE GENOMIC DNA]</scope>
    <source>
        <strain evidence="1">Khon Kaen</strain>
    </source>
</reference>
<proteinExistence type="predicted"/>
<protein>
    <submittedName>
        <fullName evidence="1">Uncharacterized protein</fullName>
    </submittedName>
</protein>